<evidence type="ECO:0000313" key="8">
    <source>
        <dbReference type="EMBL" id="STZ41403.1"/>
    </source>
</evidence>
<dbReference type="GO" id="GO:0005886">
    <property type="term" value="C:plasma membrane"/>
    <property type="evidence" value="ECO:0007669"/>
    <property type="project" value="TreeGrafter"/>
</dbReference>
<feature type="transmembrane region" description="Helical" evidence="7">
    <location>
        <begin position="190"/>
        <end position="207"/>
    </location>
</feature>
<feature type="transmembrane region" description="Helical" evidence="7">
    <location>
        <begin position="136"/>
        <end position="155"/>
    </location>
</feature>
<keyword evidence="6 7" id="KW-0472">Membrane</keyword>
<keyword evidence="4 7" id="KW-0812">Transmembrane</keyword>
<dbReference type="InterPro" id="IPR006042">
    <property type="entry name" value="Xan_ur_permease"/>
</dbReference>
<evidence type="ECO:0000256" key="4">
    <source>
        <dbReference type="ARBA" id="ARBA00022692"/>
    </source>
</evidence>
<feature type="transmembrane region" description="Helical" evidence="7">
    <location>
        <begin position="338"/>
        <end position="359"/>
    </location>
</feature>
<protein>
    <submittedName>
        <fullName evidence="8">Uracil-xanthine permease</fullName>
    </submittedName>
</protein>
<proteinExistence type="inferred from homology"/>
<evidence type="ECO:0000313" key="9">
    <source>
        <dbReference type="Proteomes" id="UP000254291"/>
    </source>
</evidence>
<feature type="transmembrane region" description="Helical" evidence="7">
    <location>
        <begin position="108"/>
        <end position="129"/>
    </location>
</feature>
<dbReference type="EMBL" id="UGQM01000001">
    <property type="protein sequence ID" value="STZ41403.1"/>
    <property type="molecule type" value="Genomic_DNA"/>
</dbReference>
<dbReference type="PANTHER" id="PTHR42810:SF2">
    <property type="entry name" value="PURINE PERMEASE C1399.01C-RELATED"/>
    <property type="match status" value="1"/>
</dbReference>
<gene>
    <name evidence="8" type="primary">rutG</name>
    <name evidence="8" type="ORF">NCTC10742_00606</name>
</gene>
<feature type="transmembrane region" description="Helical" evidence="7">
    <location>
        <begin position="227"/>
        <end position="247"/>
    </location>
</feature>
<keyword evidence="3" id="KW-0813">Transport</keyword>
<comment type="subcellular location">
    <subcellularLocation>
        <location evidence="1">Membrane</location>
        <topology evidence="1">Multi-pass membrane protein</topology>
    </subcellularLocation>
</comment>
<reference evidence="8 9" key="1">
    <citation type="submission" date="2018-06" db="EMBL/GenBank/DDBJ databases">
        <authorList>
            <consortium name="Pathogen Informatics"/>
            <person name="Doyle S."/>
        </authorList>
    </citation>
    <scope>NUCLEOTIDE SEQUENCE [LARGE SCALE GENOMIC DNA]</scope>
    <source>
        <strain evidence="8 9">NCTC10742</strain>
    </source>
</reference>
<feature type="transmembrane region" description="Helical" evidence="7">
    <location>
        <begin position="61"/>
        <end position="78"/>
    </location>
</feature>
<evidence type="ECO:0000256" key="6">
    <source>
        <dbReference type="ARBA" id="ARBA00023136"/>
    </source>
</evidence>
<keyword evidence="5 7" id="KW-1133">Transmembrane helix</keyword>
<dbReference type="GO" id="GO:0042907">
    <property type="term" value="F:xanthine transmembrane transporter activity"/>
    <property type="evidence" value="ECO:0007669"/>
    <property type="project" value="TreeGrafter"/>
</dbReference>
<evidence type="ECO:0000256" key="2">
    <source>
        <dbReference type="ARBA" id="ARBA00008821"/>
    </source>
</evidence>
<dbReference type="NCBIfam" id="TIGR00801">
    <property type="entry name" value="ncs2"/>
    <property type="match status" value="1"/>
</dbReference>
<dbReference type="InterPro" id="IPR006043">
    <property type="entry name" value="NCS2"/>
</dbReference>
<name>A0A378SF88_9MYCO</name>
<dbReference type="AlphaFoldDB" id="A0A378SF88"/>
<feature type="transmembrane region" description="Helical" evidence="7">
    <location>
        <begin position="85"/>
        <end position="102"/>
    </location>
</feature>
<comment type="similarity">
    <text evidence="2">Belongs to the nucleobase:cation symporter-2 (NCS2) (TC 2.A.40) family.</text>
</comment>
<evidence type="ECO:0000256" key="7">
    <source>
        <dbReference type="SAM" id="Phobius"/>
    </source>
</evidence>
<sequence length="438" mass="44932">MCSSPVTLTWKRVDSTTDPDFVVAPDERLSWPSTLGLGAQHVVAMFGATFLVPVLTGFPPATTLLFSGVGTILFLLITGNRLPSYLGSSFSVIAPVTAATASHGTGSALGGIIAVGVLLIIIGAVVHVAGTRWIDITLPPVVTGAIVALIGFNLAPAAKNNFEQGPLLGFVTLVLLVVVLAAFRGLLGRLAIFVAVAAGYLLAVFLGEVDTSGIAAAAWIGLPDFQAPTFTLSVLPLFLPAVVALVAENIGHVKSVGQMTKRDMDPLTGRALAADGVATTLAGFGGGSATTTYAENIGVMAATRVYSTAPYWIAAFVAIVLSLCPKVGAVIAAIPAGVLGGATVVLYGLVGIIGIRIWLTNHVDFSKPVNQMTAAIPLVIGIADFTWSAGSLTFTGIALGSIAALLIYHGMRLLGFRPGRERPSTVYADPAGPAPEPR</sequence>
<organism evidence="8 9">
    <name type="scientific">Mycolicibacterium gilvum</name>
    <dbReference type="NCBI Taxonomy" id="1804"/>
    <lineage>
        <taxon>Bacteria</taxon>
        <taxon>Bacillati</taxon>
        <taxon>Actinomycetota</taxon>
        <taxon>Actinomycetes</taxon>
        <taxon>Mycobacteriales</taxon>
        <taxon>Mycobacteriaceae</taxon>
        <taxon>Mycolicibacterium</taxon>
    </lineage>
</organism>
<dbReference type="Pfam" id="PF00860">
    <property type="entry name" value="Xan_ur_permease"/>
    <property type="match status" value="1"/>
</dbReference>
<feature type="transmembrane region" description="Helical" evidence="7">
    <location>
        <begin position="167"/>
        <end position="183"/>
    </location>
</feature>
<accession>A0A378SF88</accession>
<feature type="transmembrane region" description="Helical" evidence="7">
    <location>
        <begin position="379"/>
        <end position="408"/>
    </location>
</feature>
<feature type="transmembrane region" description="Helical" evidence="7">
    <location>
        <begin position="309"/>
        <end position="331"/>
    </location>
</feature>
<evidence type="ECO:0000256" key="3">
    <source>
        <dbReference type="ARBA" id="ARBA00022448"/>
    </source>
</evidence>
<dbReference type="Proteomes" id="UP000254291">
    <property type="component" value="Unassembled WGS sequence"/>
</dbReference>
<feature type="transmembrane region" description="Helical" evidence="7">
    <location>
        <begin position="267"/>
        <end position="289"/>
    </location>
</feature>
<evidence type="ECO:0000256" key="1">
    <source>
        <dbReference type="ARBA" id="ARBA00004141"/>
    </source>
</evidence>
<evidence type="ECO:0000256" key="5">
    <source>
        <dbReference type="ARBA" id="ARBA00022989"/>
    </source>
</evidence>
<dbReference type="PANTHER" id="PTHR42810">
    <property type="entry name" value="PURINE PERMEASE C1399.01C-RELATED"/>
    <property type="match status" value="1"/>
</dbReference>